<reference evidence="3" key="1">
    <citation type="journal article" date="2019" name="Microbiol. Immunol.">
        <title>Molecular and phenotypic characterization of Leptospira johnsonii sp. nov., Leptospira ellinghausenii sp. nov. and Leptospira ryugenii sp. nov. isolated from soil and water in Japan.</title>
        <authorList>
            <person name="Masuzawa T."/>
            <person name="Saito M."/>
            <person name="Nakao R."/>
            <person name="Nikaido Y."/>
            <person name="Matsumoto M."/>
            <person name="Ogawa M."/>
            <person name="Yokoyama M."/>
            <person name="Hidaka Y."/>
            <person name="Tomita J."/>
            <person name="Sakakibara K."/>
            <person name="Suzuki K."/>
            <person name="Yasuda S."/>
            <person name="Sato H."/>
            <person name="Yamaguchi M."/>
            <person name="Yoshida S.I."/>
            <person name="Koizumi N."/>
            <person name="Kawamura Y."/>
        </authorList>
    </citation>
    <scope>NUCLEOTIDE SEQUENCE [LARGE SCALE GENOMIC DNA]</scope>
    <source>
        <strain evidence="3">E18</strain>
    </source>
</reference>
<accession>A0A2P2DAJ8</accession>
<dbReference type="EMBL" id="BFAZ01000005">
    <property type="protein sequence ID" value="GBF41578.1"/>
    <property type="molecule type" value="Genomic_DNA"/>
</dbReference>
<evidence type="ECO:0000313" key="3">
    <source>
        <dbReference type="Proteomes" id="UP000245206"/>
    </source>
</evidence>
<evidence type="ECO:0000256" key="1">
    <source>
        <dbReference type="SAM" id="Coils"/>
    </source>
</evidence>
<sequence>MKPDMAITKEKKADFNDKLVDFKNYLEELKKEANIFKVQAKKSKDMEPYFNISLAINSIKTINTCIVINELSTAILEINNNNYLETARKEIYNCISYIEKTVGNNVDGSLSENKEQLSKIERFTPTQRLNLIKGLLQAMKKTVTAFGTNSKWKWSWPDINFRVAACTKNLFDFIAYEKEQDLENPYYYIRKEHFNLIIELANQAAQDYRSKFEMSTQDSTDLKHSVEMLEMNRKIFQITGETEDLEKTKTLIESFQQKIADLESDDKKKKKKQ</sequence>
<comment type="caution">
    <text evidence="2">The sequence shown here is derived from an EMBL/GenBank/DDBJ whole genome shotgun (WGS) entry which is preliminary data.</text>
</comment>
<dbReference type="AlphaFoldDB" id="A0A2P2DAJ8"/>
<name>A0A2P2DAJ8_9LEPT</name>
<protein>
    <submittedName>
        <fullName evidence="2">Uncharacterized protein</fullName>
    </submittedName>
</protein>
<proteinExistence type="predicted"/>
<feature type="coiled-coil region" evidence="1">
    <location>
        <begin position="245"/>
        <end position="272"/>
    </location>
</feature>
<evidence type="ECO:0000313" key="2">
    <source>
        <dbReference type="EMBL" id="GBF41578.1"/>
    </source>
</evidence>
<organism evidence="2 3">
    <name type="scientific">Leptospira ellinghausenii</name>
    <dbReference type="NCBI Taxonomy" id="1917822"/>
    <lineage>
        <taxon>Bacteria</taxon>
        <taxon>Pseudomonadati</taxon>
        <taxon>Spirochaetota</taxon>
        <taxon>Spirochaetia</taxon>
        <taxon>Leptospirales</taxon>
        <taxon>Leptospiraceae</taxon>
        <taxon>Leptospira</taxon>
    </lineage>
</organism>
<feature type="coiled-coil region" evidence="1">
    <location>
        <begin position="12"/>
        <end position="46"/>
    </location>
</feature>
<gene>
    <name evidence="2" type="ORF">LPTSP2_08550</name>
</gene>
<dbReference type="Proteomes" id="UP000245206">
    <property type="component" value="Unassembled WGS sequence"/>
</dbReference>
<keyword evidence="1" id="KW-0175">Coiled coil</keyword>
<keyword evidence="3" id="KW-1185">Reference proteome</keyword>